<keyword evidence="4" id="KW-1133">Transmembrane helix</keyword>
<reference evidence="5 6" key="1">
    <citation type="journal article" date="2016" name="Nat. Commun.">
        <title>Thousands of microbial genomes shed light on interconnected biogeochemical processes in an aquifer system.</title>
        <authorList>
            <person name="Anantharaman K."/>
            <person name="Brown C.T."/>
            <person name="Hug L.A."/>
            <person name="Sharon I."/>
            <person name="Castelle C.J."/>
            <person name="Probst A.J."/>
            <person name="Thomas B.C."/>
            <person name="Singh A."/>
            <person name="Wilkins M.J."/>
            <person name="Karaoz U."/>
            <person name="Brodie E.L."/>
            <person name="Williams K.H."/>
            <person name="Hubbard S.S."/>
            <person name="Banfield J.F."/>
        </authorList>
    </citation>
    <scope>NUCLEOTIDE SEQUENCE [LARGE SCALE GENOMIC DNA]</scope>
</reference>
<comment type="similarity">
    <text evidence="1">Belongs to the bacterial solute-binding protein 1 family.</text>
</comment>
<gene>
    <name evidence="5" type="ORF">A3C07_01280</name>
</gene>
<dbReference type="Proteomes" id="UP000179023">
    <property type="component" value="Unassembled WGS sequence"/>
</dbReference>
<feature type="transmembrane region" description="Helical" evidence="4">
    <location>
        <begin position="7"/>
        <end position="29"/>
    </location>
</feature>
<dbReference type="SUPFAM" id="SSF53850">
    <property type="entry name" value="Periplasmic binding protein-like II"/>
    <property type="match status" value="1"/>
</dbReference>
<dbReference type="AlphaFoldDB" id="A0A1G2KPP3"/>
<name>A0A1G2KPP3_9BACT</name>
<dbReference type="GO" id="GO:0055052">
    <property type="term" value="C:ATP-binding cassette (ABC) transporter complex, substrate-binding subunit-containing"/>
    <property type="evidence" value="ECO:0007669"/>
    <property type="project" value="TreeGrafter"/>
</dbReference>
<protein>
    <recommendedName>
        <fullName evidence="7">ABC transporter substrate-binding protein</fullName>
    </recommendedName>
</protein>
<evidence type="ECO:0000313" key="5">
    <source>
        <dbReference type="EMBL" id="OHA00471.1"/>
    </source>
</evidence>
<dbReference type="Pfam" id="PF01547">
    <property type="entry name" value="SBP_bac_1"/>
    <property type="match status" value="1"/>
</dbReference>
<dbReference type="GO" id="GO:0015768">
    <property type="term" value="P:maltose transport"/>
    <property type="evidence" value="ECO:0007669"/>
    <property type="project" value="TreeGrafter"/>
</dbReference>
<dbReference type="Gene3D" id="3.40.190.10">
    <property type="entry name" value="Periplasmic binding protein-like II"/>
    <property type="match status" value="1"/>
</dbReference>
<organism evidence="5 6">
    <name type="scientific">Candidatus Sungbacteria bacterium RIFCSPHIGHO2_02_FULL_47_11</name>
    <dbReference type="NCBI Taxonomy" id="1802270"/>
    <lineage>
        <taxon>Bacteria</taxon>
        <taxon>Candidatus Sungiibacteriota</taxon>
    </lineage>
</organism>
<dbReference type="PANTHER" id="PTHR30061">
    <property type="entry name" value="MALTOSE-BINDING PERIPLASMIC PROTEIN"/>
    <property type="match status" value="1"/>
</dbReference>
<evidence type="ECO:0000256" key="3">
    <source>
        <dbReference type="ARBA" id="ARBA00022729"/>
    </source>
</evidence>
<accession>A0A1G2KPP3</accession>
<evidence type="ECO:0000256" key="4">
    <source>
        <dbReference type="SAM" id="Phobius"/>
    </source>
</evidence>
<dbReference type="InterPro" id="IPR006059">
    <property type="entry name" value="SBP"/>
</dbReference>
<evidence type="ECO:0000313" key="6">
    <source>
        <dbReference type="Proteomes" id="UP000179023"/>
    </source>
</evidence>
<keyword evidence="3" id="KW-0732">Signal</keyword>
<dbReference type="STRING" id="1802270.A3C07_01280"/>
<dbReference type="GO" id="GO:1901982">
    <property type="term" value="F:maltose binding"/>
    <property type="evidence" value="ECO:0007669"/>
    <property type="project" value="TreeGrafter"/>
</dbReference>
<proteinExistence type="inferred from homology"/>
<evidence type="ECO:0000256" key="2">
    <source>
        <dbReference type="ARBA" id="ARBA00022448"/>
    </source>
</evidence>
<keyword evidence="2" id="KW-0813">Transport</keyword>
<keyword evidence="4" id="KW-0472">Membrane</keyword>
<comment type="caution">
    <text evidence="5">The sequence shown here is derived from an EMBL/GenBank/DDBJ whole genome shotgun (WGS) entry which is preliminary data.</text>
</comment>
<sequence>MNQNRSVIYIAIGVGAVIIALVLIFTGILPGRKESLPEPVALEFWGIRDEDDVWRDIIQNFQNENRPITINYQRFDEATYEEILVNRIAEGRGPDIFMLKNEWIAKHRDKTVPLPKEFFNYSTVIFKNTFVDAAVSDLVTPEGDITGVPLFMDSLLLFYNKDMANAAAIAEVPRTWDDVLEQARRLTKVTSSGDIERSGFALGRAQNVEHSFEILSALFLQQQGIAFDRQTKRIALGDRARDALAFYTSFADPRSRNFSWTGRMPNSIDAFAEERVAMVIGFARDLKRLRAKNPHLAIGVAALPQLKDARTPVTYGGYLFLAVSKLSPNAVRAWQFILASTAPEEALRYAQNAALPPARRDIIALGAPQDEFDPSYRQTLFAKNWQVPDERSVRGLFQESIESVSSGVAEPTQAINRLQQRLQQLLP</sequence>
<dbReference type="EMBL" id="MHQI01000014">
    <property type="protein sequence ID" value="OHA00471.1"/>
    <property type="molecule type" value="Genomic_DNA"/>
</dbReference>
<evidence type="ECO:0008006" key="7">
    <source>
        <dbReference type="Google" id="ProtNLM"/>
    </source>
</evidence>
<dbReference type="PANTHER" id="PTHR30061:SF50">
    <property type="entry name" value="MALTOSE_MALTODEXTRIN-BINDING PERIPLASMIC PROTEIN"/>
    <property type="match status" value="1"/>
</dbReference>
<evidence type="ECO:0000256" key="1">
    <source>
        <dbReference type="ARBA" id="ARBA00008520"/>
    </source>
</evidence>
<dbReference type="GO" id="GO:0042956">
    <property type="term" value="P:maltodextrin transmembrane transport"/>
    <property type="evidence" value="ECO:0007669"/>
    <property type="project" value="TreeGrafter"/>
</dbReference>
<keyword evidence="4" id="KW-0812">Transmembrane</keyword>